<dbReference type="SUPFAM" id="SSF55811">
    <property type="entry name" value="Nudix"/>
    <property type="match status" value="1"/>
</dbReference>
<dbReference type="Proteomes" id="UP000271678">
    <property type="component" value="Unassembled WGS sequence"/>
</dbReference>
<comment type="caution">
    <text evidence="3">The sequence shown here is derived from an EMBL/GenBank/DDBJ whole genome shotgun (WGS) entry which is preliminary data.</text>
</comment>
<dbReference type="InterPro" id="IPR015797">
    <property type="entry name" value="NUDIX_hydrolase-like_dom_sf"/>
</dbReference>
<dbReference type="InterPro" id="IPR000868">
    <property type="entry name" value="Isochorismatase-like_dom"/>
</dbReference>
<dbReference type="Gene3D" id="3.40.50.850">
    <property type="entry name" value="Isochorismatase-like"/>
    <property type="match status" value="1"/>
</dbReference>
<dbReference type="AlphaFoldDB" id="A0A3M9MIB8"/>
<evidence type="ECO:0000313" key="3">
    <source>
        <dbReference type="EMBL" id="RNI25319.1"/>
    </source>
</evidence>
<dbReference type="GO" id="GO:0016787">
    <property type="term" value="F:hydrolase activity"/>
    <property type="evidence" value="ECO:0007669"/>
    <property type="project" value="UniProtKB-KW"/>
</dbReference>
<dbReference type="InterPro" id="IPR000086">
    <property type="entry name" value="NUDIX_hydrolase_dom"/>
</dbReference>
<dbReference type="PANTHER" id="PTHR43540">
    <property type="entry name" value="PEROXYUREIDOACRYLATE/UREIDOACRYLATE AMIDOHYDROLASE-RELATED"/>
    <property type="match status" value="1"/>
</dbReference>
<dbReference type="OrthoDB" id="3429567at2"/>
<dbReference type="Pfam" id="PF00857">
    <property type="entry name" value="Isochorismatase"/>
    <property type="match status" value="1"/>
</dbReference>
<dbReference type="InterPro" id="IPR036380">
    <property type="entry name" value="Isochorismatase-like_sf"/>
</dbReference>
<dbReference type="EMBL" id="RJJQ01000001">
    <property type="protein sequence ID" value="RNI25319.1"/>
    <property type="molecule type" value="Genomic_DNA"/>
</dbReference>
<evidence type="ECO:0000313" key="4">
    <source>
        <dbReference type="Proteomes" id="UP000271678"/>
    </source>
</evidence>
<dbReference type="Pfam" id="PF00293">
    <property type="entry name" value="NUDIX"/>
    <property type="match status" value="1"/>
</dbReference>
<dbReference type="PROSITE" id="PS51462">
    <property type="entry name" value="NUDIX"/>
    <property type="match status" value="1"/>
</dbReference>
<gene>
    <name evidence="3" type="ORF">EFY87_01420</name>
</gene>
<protein>
    <submittedName>
        <fullName evidence="3">Isochorismatase family protein</fullName>
    </submittedName>
</protein>
<keyword evidence="1" id="KW-0378">Hydrolase</keyword>
<dbReference type="InterPro" id="IPR050272">
    <property type="entry name" value="Isochorismatase-like_hydrls"/>
</dbReference>
<dbReference type="InterPro" id="IPR020084">
    <property type="entry name" value="NUDIX_hydrolase_CS"/>
</dbReference>
<accession>A0A3M9MIB8</accession>
<reference evidence="3 4" key="1">
    <citation type="submission" date="2018-11" db="EMBL/GenBank/DDBJ databases">
        <title>Draft genome of Simplicispira Flexivirga sp. BO-16.</title>
        <authorList>
            <person name="Im W.T."/>
        </authorList>
    </citation>
    <scope>NUCLEOTIDE SEQUENCE [LARGE SCALE GENOMIC DNA]</scope>
    <source>
        <strain evidence="3 4">BO-16</strain>
    </source>
</reference>
<dbReference type="SUPFAM" id="SSF52499">
    <property type="entry name" value="Isochorismatase-like hydrolases"/>
    <property type="match status" value="1"/>
</dbReference>
<dbReference type="PANTHER" id="PTHR43540:SF1">
    <property type="entry name" value="ISOCHORISMATASE HYDROLASE"/>
    <property type="match status" value="1"/>
</dbReference>
<dbReference type="RefSeq" id="WP_123269511.1">
    <property type="nucleotide sequence ID" value="NZ_RJJQ01000001.1"/>
</dbReference>
<keyword evidence="4" id="KW-1185">Reference proteome</keyword>
<proteinExistence type="predicted"/>
<evidence type="ECO:0000259" key="2">
    <source>
        <dbReference type="PROSITE" id="PS51462"/>
    </source>
</evidence>
<name>A0A3M9MIB8_9MICO</name>
<sequence>MCAPPQATALIVVDMQAGFVDGDCALPQMPTVVPAVRQQLESARTAGALVIFLQNDGSAGAIDEPETPGWELVLDLRADDVLVRKQHDSGFAGTDLAAILKRNRVETISICGVMSEMCVAAAARDAMERGFTVVLAHDSHGTYPVPAYADGERAVSAIDAARAAEWSLGDGIHIPPRAVDVQFGAVLRRQRVAALIQRDGLLLVVRHRARGRSGRHDGELYLTPPGGSVEPSEALIDALTREVKEEVNLVVSAAEFVTCIEHTGGSTTLFETSVEAGDPVLGVDPELECDCPVLVGLDWIPAPPTESWSGPVGLSQLSISVSAQTTTGPQAAE</sequence>
<evidence type="ECO:0000256" key="1">
    <source>
        <dbReference type="ARBA" id="ARBA00022801"/>
    </source>
</evidence>
<dbReference type="Gene3D" id="3.90.79.10">
    <property type="entry name" value="Nucleoside Triphosphate Pyrophosphohydrolase"/>
    <property type="match status" value="1"/>
</dbReference>
<organism evidence="3 4">
    <name type="scientific">Flexivirga caeni</name>
    <dbReference type="NCBI Taxonomy" id="2294115"/>
    <lineage>
        <taxon>Bacteria</taxon>
        <taxon>Bacillati</taxon>
        <taxon>Actinomycetota</taxon>
        <taxon>Actinomycetes</taxon>
        <taxon>Micrococcales</taxon>
        <taxon>Dermacoccaceae</taxon>
        <taxon>Flexivirga</taxon>
    </lineage>
</organism>
<dbReference type="PROSITE" id="PS00893">
    <property type="entry name" value="NUDIX_BOX"/>
    <property type="match status" value="1"/>
</dbReference>
<feature type="domain" description="Nudix hydrolase" evidence="2">
    <location>
        <begin position="187"/>
        <end position="318"/>
    </location>
</feature>